<dbReference type="GeneID" id="917942"/>
<name>Q84427_PBCV1</name>
<accession>Q84427</accession>
<keyword evidence="2" id="KW-1185">Reference proteome</keyword>
<organism evidence="1 2">
    <name type="scientific">Paramecium bursaria Chlorella virus 1</name>
    <name type="common">PBCV-1</name>
    <dbReference type="NCBI Taxonomy" id="10506"/>
    <lineage>
        <taxon>Viruses</taxon>
        <taxon>Varidnaviria</taxon>
        <taxon>Bamfordvirae</taxon>
        <taxon>Nucleocytoviricota</taxon>
        <taxon>Megaviricetes</taxon>
        <taxon>Algavirales</taxon>
        <taxon>Phycodnaviridae</taxon>
        <taxon>Chlorovirus</taxon>
        <taxon>Chlorovirus vanettense</taxon>
    </lineage>
</organism>
<reference evidence="1 2" key="8">
    <citation type="journal article" date="2010" name="J. Virol.">
        <title>Microarray analysis of Paramecium bursaria chlorella virus 1 transcription.</title>
        <authorList>
            <person name="Yanai-Balser G.M."/>
            <person name="Duncan G.A."/>
            <person name="Eudy J.D."/>
            <person name="Wang D."/>
            <person name="Li X."/>
            <person name="Agarkova I.V."/>
            <person name="Dunigan D.D."/>
            <person name="Van Etten J.L."/>
        </authorList>
    </citation>
    <scope>NUCLEOTIDE SEQUENCE [LARGE SCALE GENOMIC DNA]</scope>
</reference>
<dbReference type="PIR" id="T17596">
    <property type="entry name" value="T17596"/>
</dbReference>
<gene>
    <name evidence="1" type="primary">a106R</name>
</gene>
<organismHost>
    <name type="scientific">Chlorella</name>
    <dbReference type="NCBI Taxonomy" id="3071"/>
</organismHost>
<reference evidence="1 2" key="6">
    <citation type="journal article" date="1999" name="Virology">
        <title>Chlorella virus PBCV-1 encodes a functional homospermidine synthase.</title>
        <authorList>
            <person name="Kaiser A."/>
            <person name="Vollmert M."/>
            <person name="Tholl D."/>
            <person name="Graves M.V."/>
            <person name="Gurnon J.R."/>
            <person name="Xing W."/>
            <person name="Lisec A.D."/>
            <person name="Nickerson K.W."/>
            <person name="Van Etten J.L."/>
        </authorList>
    </citation>
    <scope>NUCLEOTIDE SEQUENCE [LARGE SCALE GENOMIC DNA]</scope>
</reference>
<reference evidence="1 2" key="7">
    <citation type="journal article" date="2000" name="Virology">
        <title>Characterization of a beta-1,3-glucanase encoded by chlorella virus PBCV-1.</title>
        <authorList>
            <person name="Sun L."/>
            <person name="Gurnon J.R."/>
            <person name="Adams B.J."/>
            <person name="Graves M.V."/>
            <person name="Van Etten J.L."/>
        </authorList>
    </citation>
    <scope>NUCLEOTIDE SEQUENCE [LARGE SCALE GENOMIC DNA]</scope>
</reference>
<dbReference type="EMBL" id="JF411744">
    <property type="protein sequence ID" value="AAC96474.1"/>
    <property type="molecule type" value="Genomic_DNA"/>
</dbReference>
<sequence length="132" mass="15709">MFVSRMNQNSKEIIIHVRNSQTRIIVDKFFRSGFLENYRKNHRQSSEFPFEVSVTKIFVNSRIYRIANVECESSEMFVCDTSVVILFSLSEKDVAQKTIPCNFNVLFPRVDVTTFERYRVIRVERFGDERCF</sequence>
<protein>
    <submittedName>
        <fullName evidence="1">Uncharacterized protein</fullName>
    </submittedName>
</protein>
<evidence type="ECO:0000313" key="2">
    <source>
        <dbReference type="Proteomes" id="UP000000862"/>
    </source>
</evidence>
<reference evidence="1 2" key="5">
    <citation type="journal article" date="1997" name="Virology">
        <title>Analysis of 74 kb of DNA located at the right end of the 330-kb chlorella virus PBCV-1 genome.</title>
        <authorList>
            <person name="Li Y."/>
            <person name="Lu Z."/>
            <person name="Sun L."/>
            <person name="Ropp S."/>
            <person name="Kutish G.F."/>
            <person name="Rock D.L."/>
            <person name="Van Etten J.L."/>
        </authorList>
    </citation>
    <scope>NUCLEOTIDE SEQUENCE [LARGE SCALE GENOMIC DNA]</scope>
</reference>
<dbReference type="RefSeq" id="NP_048454.1">
    <property type="nucleotide sequence ID" value="NC_000852.5"/>
</dbReference>
<dbReference type="Proteomes" id="UP000000862">
    <property type="component" value="Segment"/>
</dbReference>
<reference evidence="1 2" key="3">
    <citation type="journal article" date="1996" name="Virology">
        <title>Analysis of 94 kb of the chlorella virus PBCV-1 330-kb genome: map positions 88 to 182.</title>
        <authorList>
            <person name="Lu Z."/>
            <person name="Li Y."/>
            <person name="Que Q."/>
            <person name="Kutish G.F."/>
            <person name="Rock D.L."/>
            <person name="Van Etten J.L."/>
        </authorList>
    </citation>
    <scope>NUCLEOTIDE SEQUENCE [LARGE SCALE GENOMIC DNA]</scope>
</reference>
<reference evidence="1 2" key="4">
    <citation type="journal article" date="1996" name="Virology">
        <title>Analysis of 76 kb of the chlorella virus PBCV-1 330-kb genome: map positions 182 to 258.</title>
        <authorList>
            <person name="Kutish G.F."/>
            <person name="Li Y."/>
            <person name="Lu Z."/>
            <person name="Furuta M."/>
            <person name="Rock D.L."/>
            <person name="Van Etten J.L."/>
        </authorList>
    </citation>
    <scope>NUCLEOTIDE SEQUENCE [LARGE SCALE GENOMIC DNA]</scope>
</reference>
<dbReference type="KEGG" id="vg:917942"/>
<evidence type="ECO:0000313" key="1">
    <source>
        <dbReference type="EMBL" id="AAC96474.1"/>
    </source>
</evidence>
<proteinExistence type="predicted"/>
<reference evidence="1 2" key="2">
    <citation type="journal article" date="1995" name="Virology">
        <title>Analysis of 43 kb of the Chlorella virus PBCV-1 330-kb genome: map positions 45 to 88.</title>
        <authorList>
            <person name="Li Y."/>
            <person name="Lu Z."/>
            <person name="Burbank D.E."/>
            <person name="Kutish G.F."/>
            <person name="Rock D.L."/>
            <person name="Van Etten J.L."/>
        </authorList>
    </citation>
    <scope>NUCLEOTIDE SEQUENCE [LARGE SCALE GENOMIC DNA]</scope>
</reference>
<reference evidence="1 2" key="1">
    <citation type="journal article" date="1995" name="Virology">
        <title>Analysis of 45 kb of DNA located at the left end of the chlorella virus PBCV-1 genome.</title>
        <authorList>
            <person name="Lu Z."/>
            <person name="Li Y."/>
            <person name="Zhang Y."/>
            <person name="Kutish G.F."/>
            <person name="Rock D.L."/>
            <person name="Van Etten J.L."/>
        </authorList>
    </citation>
    <scope>NUCLEOTIDE SEQUENCE [LARGE SCALE GENOMIC DNA]</scope>
</reference>